<organism evidence="2 3">
    <name type="scientific">Schleiferilactobacillus shenzhenensis LY-73</name>
    <dbReference type="NCBI Taxonomy" id="1231336"/>
    <lineage>
        <taxon>Bacteria</taxon>
        <taxon>Bacillati</taxon>
        <taxon>Bacillota</taxon>
        <taxon>Bacilli</taxon>
        <taxon>Lactobacillales</taxon>
        <taxon>Lactobacillaceae</taxon>
        <taxon>Schleiferilactobacillus</taxon>
    </lineage>
</organism>
<dbReference type="STRING" id="1231336.L248_0940"/>
<dbReference type="RefSeq" id="WP_022530272.1">
    <property type="nucleotide sequence ID" value="NZ_KI271598.1"/>
</dbReference>
<gene>
    <name evidence="2" type="ORF">L248_0940</name>
</gene>
<feature type="transmembrane region" description="Helical" evidence="1">
    <location>
        <begin position="20"/>
        <end position="41"/>
    </location>
</feature>
<keyword evidence="1" id="KW-1133">Transmembrane helix</keyword>
<dbReference type="HOGENOM" id="CLU_2554062_0_0_9"/>
<evidence type="ECO:0000313" key="3">
    <source>
        <dbReference type="Proteomes" id="UP000030647"/>
    </source>
</evidence>
<evidence type="ECO:0000313" key="2">
    <source>
        <dbReference type="EMBL" id="ERL64398.1"/>
    </source>
</evidence>
<keyword evidence="3" id="KW-1185">Reference proteome</keyword>
<accession>U4TR83</accession>
<proteinExistence type="predicted"/>
<dbReference type="eggNOG" id="ENOG5032K4X">
    <property type="taxonomic scope" value="Bacteria"/>
</dbReference>
<keyword evidence="1" id="KW-0472">Membrane</keyword>
<feature type="transmembrane region" description="Helical" evidence="1">
    <location>
        <begin position="53"/>
        <end position="73"/>
    </location>
</feature>
<sequence>MIAKTNKSNLEEAHPVMSKYPAQLLIVAMLTPFYAVIVWLARIGLAASTATTVIGLASLFLSFAAWQGSIFLYRHGFRFRRQ</sequence>
<protein>
    <submittedName>
        <fullName evidence="2">Uncharacterized protein</fullName>
    </submittedName>
</protein>
<reference evidence="3" key="1">
    <citation type="journal article" date="2013" name="Genome Announc.">
        <title>Whole-Genome Sequencing of Lactobacillus shenzhenensis Strain LY-73T.</title>
        <authorList>
            <person name="Lin Z."/>
            <person name="Liu Z."/>
            <person name="Yang R."/>
            <person name="Zou Y."/>
            <person name="Wan D."/>
            <person name="Chen J."/>
            <person name="Guo M."/>
            <person name="Zhao J."/>
            <person name="Fang C."/>
            <person name="Yang R."/>
            <person name="Liu F."/>
        </authorList>
    </citation>
    <scope>NUCLEOTIDE SEQUENCE [LARGE SCALE GENOMIC DNA]</scope>
    <source>
        <strain evidence="3">LY-73</strain>
    </source>
</reference>
<dbReference type="Proteomes" id="UP000030647">
    <property type="component" value="Unassembled WGS sequence"/>
</dbReference>
<name>U4TR83_9LACO</name>
<evidence type="ECO:0000256" key="1">
    <source>
        <dbReference type="SAM" id="Phobius"/>
    </source>
</evidence>
<dbReference type="EMBL" id="KI271598">
    <property type="protein sequence ID" value="ERL64398.1"/>
    <property type="molecule type" value="Genomic_DNA"/>
</dbReference>
<keyword evidence="1" id="KW-0812">Transmembrane</keyword>
<dbReference type="AlphaFoldDB" id="U4TR83"/>